<dbReference type="eggNOG" id="KOG3001">
    <property type="taxonomic scope" value="Eukaryota"/>
</dbReference>
<dbReference type="SUPFAM" id="SSF54160">
    <property type="entry name" value="Chromo domain-like"/>
    <property type="match status" value="1"/>
</dbReference>
<dbReference type="InterPro" id="IPR026541">
    <property type="entry name" value="MRG_dom"/>
</dbReference>
<comment type="subcellular location">
    <subcellularLocation>
        <location evidence="1">Nucleus</location>
    </subcellularLocation>
</comment>
<dbReference type="Pfam" id="PF22732">
    <property type="entry name" value="MSL3_chromo-like"/>
    <property type="match status" value="1"/>
</dbReference>
<organism evidence="10 11">
    <name type="scientific">Serendipita indica (strain DSM 11827)</name>
    <name type="common">Root endophyte fungus</name>
    <name type="synonym">Piriformospora indica</name>
    <dbReference type="NCBI Taxonomy" id="1109443"/>
    <lineage>
        <taxon>Eukaryota</taxon>
        <taxon>Fungi</taxon>
        <taxon>Dikarya</taxon>
        <taxon>Basidiomycota</taxon>
        <taxon>Agaricomycotina</taxon>
        <taxon>Agaricomycetes</taxon>
        <taxon>Sebacinales</taxon>
        <taxon>Serendipitaceae</taxon>
        <taxon>Serendipita</taxon>
    </lineage>
</organism>
<feature type="compositionally biased region" description="Basic and acidic residues" evidence="8">
    <location>
        <begin position="86"/>
        <end position="129"/>
    </location>
</feature>
<dbReference type="AlphaFoldDB" id="G4TI30"/>
<keyword evidence="5" id="KW-0805">Transcription regulation</keyword>
<dbReference type="InParanoid" id="G4TI30"/>
<feature type="region of interest" description="Disordered" evidence="8">
    <location>
        <begin position="86"/>
        <end position="143"/>
    </location>
</feature>
<dbReference type="InterPro" id="IPR038217">
    <property type="entry name" value="MRG_C_sf"/>
</dbReference>
<evidence type="ECO:0000256" key="5">
    <source>
        <dbReference type="ARBA" id="ARBA00023015"/>
    </source>
</evidence>
<dbReference type="PROSITE" id="PS51640">
    <property type="entry name" value="MRG"/>
    <property type="match status" value="1"/>
</dbReference>
<dbReference type="Gene3D" id="2.30.30.140">
    <property type="match status" value="1"/>
</dbReference>
<dbReference type="OrthoDB" id="124855at2759"/>
<feature type="domain" description="Chromo" evidence="9">
    <location>
        <begin position="28"/>
        <end position="88"/>
    </location>
</feature>
<dbReference type="GO" id="GO:0035267">
    <property type="term" value="C:NuA4 histone acetyltransferase complex"/>
    <property type="evidence" value="ECO:0007669"/>
    <property type="project" value="TreeGrafter"/>
</dbReference>
<dbReference type="SMART" id="SM00298">
    <property type="entry name" value="CHROMO"/>
    <property type="match status" value="1"/>
</dbReference>
<gene>
    <name evidence="10" type="ORF">PIIN_04906</name>
</gene>
<evidence type="ECO:0000256" key="3">
    <source>
        <dbReference type="ARBA" id="ARBA00018505"/>
    </source>
</evidence>
<dbReference type="FunCoup" id="G4TI30">
    <property type="interactions" value="384"/>
</dbReference>
<dbReference type="Pfam" id="PF05712">
    <property type="entry name" value="MRG"/>
    <property type="match status" value="1"/>
</dbReference>
<dbReference type="Gene3D" id="1.10.274.30">
    <property type="entry name" value="MRG domain"/>
    <property type="match status" value="1"/>
</dbReference>
<dbReference type="GO" id="GO:0006355">
    <property type="term" value="P:regulation of DNA-templated transcription"/>
    <property type="evidence" value="ECO:0007669"/>
    <property type="project" value="InterPro"/>
</dbReference>
<evidence type="ECO:0000256" key="6">
    <source>
        <dbReference type="ARBA" id="ARBA00023163"/>
    </source>
</evidence>
<evidence type="ECO:0000259" key="9">
    <source>
        <dbReference type="SMART" id="SM00298"/>
    </source>
</evidence>
<dbReference type="InterPro" id="IPR008676">
    <property type="entry name" value="MRG"/>
</dbReference>
<evidence type="ECO:0000313" key="10">
    <source>
        <dbReference type="EMBL" id="CCA70973.1"/>
    </source>
</evidence>
<keyword evidence="6" id="KW-0804">Transcription</keyword>
<accession>G4TI30</accession>
<dbReference type="GO" id="GO:0006338">
    <property type="term" value="P:chromatin remodeling"/>
    <property type="evidence" value="ECO:0007669"/>
    <property type="project" value="UniProtKB-ARBA"/>
</dbReference>
<evidence type="ECO:0000256" key="4">
    <source>
        <dbReference type="ARBA" id="ARBA00022853"/>
    </source>
</evidence>
<dbReference type="InterPro" id="IPR053820">
    <property type="entry name" value="MSL3_chromo-like"/>
</dbReference>
<dbReference type="STRING" id="1109443.G4TI30"/>
<name>G4TI30_SERID</name>
<dbReference type="PANTHER" id="PTHR10880:SF15">
    <property type="entry name" value="MSL COMPLEX SUBUNIT 3"/>
    <property type="match status" value="1"/>
</dbReference>
<dbReference type="GO" id="GO:0032221">
    <property type="term" value="C:Rpd3S complex"/>
    <property type="evidence" value="ECO:0007669"/>
    <property type="project" value="TreeGrafter"/>
</dbReference>
<dbReference type="PANTHER" id="PTHR10880">
    <property type="entry name" value="MORTALITY FACTOR 4-LIKE PROTEIN"/>
    <property type="match status" value="1"/>
</dbReference>
<dbReference type="EMBL" id="CAFZ01000101">
    <property type="protein sequence ID" value="CCA70973.1"/>
    <property type="molecule type" value="Genomic_DNA"/>
</dbReference>
<comment type="similarity">
    <text evidence="2">Belongs to the MRG family.</text>
</comment>
<dbReference type="InterPro" id="IPR000953">
    <property type="entry name" value="Chromo/chromo_shadow_dom"/>
</dbReference>
<evidence type="ECO:0000256" key="8">
    <source>
        <dbReference type="SAM" id="MobiDB-lite"/>
    </source>
</evidence>
<evidence type="ECO:0000256" key="7">
    <source>
        <dbReference type="ARBA" id="ARBA00023242"/>
    </source>
</evidence>
<dbReference type="OMA" id="GLQTYFD"/>
<sequence length="342" mass="39620">MSAPTSSAGPSMEFVENEKVLCYHGPLLYEAKVLKCKRFHKNSPSPSKGPHYFVHYRGWKSSWDEWVHQDRMLKWDEKNLAVQKKLADEQRATKDGDRKPEKEKSNRGHQHRESISQKDKEPLPKEPKPAKPPPRAKKAVKEEEGYGTELYNWNPPVKKKVEVKLVVPEKLKAVMVDDWEAVTRNGQLVPLPRQPCIEDILLEFQELLWTLPVSGGPSRRDENVPLFLIGIKAYFEEALGAHLLYRFERPQYADMLRKYAYGPNVSPEQVKSNTKLYGAEHLLRLLVTLPYLMASTPMDMHSMNIIREYSNHLLEFLAKNKDRFFLTQYEDTSSTYLSLARG</sequence>
<dbReference type="Proteomes" id="UP000007148">
    <property type="component" value="Unassembled WGS sequence"/>
</dbReference>
<dbReference type="InterPro" id="IPR016197">
    <property type="entry name" value="Chromo-like_dom_sf"/>
</dbReference>
<keyword evidence="7" id="KW-0539">Nucleus</keyword>
<evidence type="ECO:0000313" key="11">
    <source>
        <dbReference type="Proteomes" id="UP000007148"/>
    </source>
</evidence>
<dbReference type="HOGENOM" id="CLU_039566_1_1_1"/>
<evidence type="ECO:0000256" key="1">
    <source>
        <dbReference type="ARBA" id="ARBA00004123"/>
    </source>
</evidence>
<keyword evidence="11" id="KW-1185">Reference proteome</keyword>
<protein>
    <recommendedName>
        <fullName evidence="3">Chromatin modification-related protein EAF3</fullName>
    </recommendedName>
</protein>
<proteinExistence type="inferred from homology"/>
<reference evidence="10 11" key="1">
    <citation type="journal article" date="2011" name="PLoS Pathog.">
        <title>Endophytic Life Strategies Decoded by Genome and Transcriptome Analyses of the Mutualistic Root Symbiont Piriformospora indica.</title>
        <authorList>
            <person name="Zuccaro A."/>
            <person name="Lahrmann U."/>
            <person name="Guldener U."/>
            <person name="Langen G."/>
            <person name="Pfiffi S."/>
            <person name="Biedenkopf D."/>
            <person name="Wong P."/>
            <person name="Samans B."/>
            <person name="Grimm C."/>
            <person name="Basiewicz M."/>
            <person name="Murat C."/>
            <person name="Martin F."/>
            <person name="Kogel K.H."/>
        </authorList>
    </citation>
    <scope>NUCLEOTIDE SEQUENCE [LARGE SCALE GENOMIC DNA]</scope>
    <source>
        <strain evidence="10 11">DSM 11827</strain>
    </source>
</reference>
<dbReference type="PIRSF" id="PIRSF038133">
    <property type="entry name" value="HAT_Nua4_EAF3/MRG15"/>
    <property type="match status" value="1"/>
</dbReference>
<comment type="caution">
    <text evidence="10">The sequence shown here is derived from an EMBL/GenBank/DDBJ whole genome shotgun (WGS) entry which is preliminary data.</text>
</comment>
<evidence type="ECO:0000256" key="2">
    <source>
        <dbReference type="ARBA" id="ARBA00009093"/>
    </source>
</evidence>
<keyword evidence="4" id="KW-0156">Chromatin regulator</keyword>